<evidence type="ECO:0000259" key="7">
    <source>
        <dbReference type="PROSITE" id="PS51093"/>
    </source>
</evidence>
<dbReference type="PANTHER" id="PTHR45008">
    <property type="entry name" value="PTS SYSTEM GLUCOSE-SPECIFIC EIIA COMPONENT"/>
    <property type="match status" value="1"/>
</dbReference>
<dbReference type="PROSITE" id="PS51093">
    <property type="entry name" value="PTS_EIIA_TYPE_1"/>
    <property type="match status" value="1"/>
</dbReference>
<evidence type="ECO:0000256" key="5">
    <source>
        <dbReference type="ARBA" id="ARBA00022683"/>
    </source>
</evidence>
<dbReference type="EMBL" id="QXJK01000011">
    <property type="protein sequence ID" value="RIX33865.1"/>
    <property type="molecule type" value="Genomic_DNA"/>
</dbReference>
<dbReference type="GO" id="GO:0016301">
    <property type="term" value="F:kinase activity"/>
    <property type="evidence" value="ECO:0007669"/>
    <property type="project" value="UniProtKB-KW"/>
</dbReference>
<feature type="domain" description="PTS EIIA type-1" evidence="7">
    <location>
        <begin position="36"/>
        <end position="162"/>
    </location>
</feature>
<keyword evidence="4" id="KW-0808">Transferase</keyword>
<comment type="subcellular location">
    <subcellularLocation>
        <location evidence="1">Cytoplasm</location>
    </subcellularLocation>
</comment>
<proteinExistence type="predicted"/>
<evidence type="ECO:0000256" key="4">
    <source>
        <dbReference type="ARBA" id="ARBA00022679"/>
    </source>
</evidence>
<keyword evidence="3 8" id="KW-0762">Sugar transport</keyword>
<dbReference type="SUPFAM" id="SSF51261">
    <property type="entry name" value="Duplicated hybrid motif"/>
    <property type="match status" value="1"/>
</dbReference>
<dbReference type="Gene3D" id="2.70.70.10">
    <property type="entry name" value="Glucose Permease (Domain IIA)"/>
    <property type="match status" value="1"/>
</dbReference>
<reference evidence="8 9" key="1">
    <citation type="submission" date="2018-09" db="EMBL/GenBank/DDBJ databases">
        <title>Optimization and identification of Corynebacterium falsenii FN1-14 from fish paste.</title>
        <authorList>
            <person name="Daroonpunt R."/>
            <person name="Tanasupawat S."/>
        </authorList>
    </citation>
    <scope>NUCLEOTIDE SEQUENCE [LARGE SCALE GENOMIC DNA]</scope>
    <source>
        <strain evidence="8 9">FN1-14</strain>
    </source>
</reference>
<sequence>MNSLPSPEPRGSGAGGGRAVVTPFSGTAVSLRAVPDPVFAMGTMGYGVAVIPDPDVEMVRVTAPITGIITRVQPHLYVIQAVLPESTARRILSGWRRFAEASDHPSVVVSVGVDTARLGGVGYDLHVGEGQLVRRGEALCSFAPRELSRLGFDPITSVVGLQLTADEVELRVMEGEPVLAGDCLFLL</sequence>
<dbReference type="GO" id="GO:0009401">
    <property type="term" value="P:phosphoenolpyruvate-dependent sugar phosphotransferase system"/>
    <property type="evidence" value="ECO:0007669"/>
    <property type="project" value="UniProtKB-KW"/>
</dbReference>
<keyword evidence="9" id="KW-1185">Reference proteome</keyword>
<dbReference type="Proteomes" id="UP000285278">
    <property type="component" value="Unassembled WGS sequence"/>
</dbReference>
<gene>
    <name evidence="8" type="ORF">D3M95_09230</name>
</gene>
<dbReference type="InterPro" id="IPR011055">
    <property type="entry name" value="Dup_hybrid_motif"/>
</dbReference>
<protein>
    <submittedName>
        <fullName evidence="8">PTS glucose transporter subunit IIA</fullName>
    </submittedName>
</protein>
<keyword evidence="6" id="KW-0418">Kinase</keyword>
<dbReference type="InterPro" id="IPR001127">
    <property type="entry name" value="PTS_EIIA_1_perm"/>
</dbReference>
<evidence type="ECO:0000256" key="2">
    <source>
        <dbReference type="ARBA" id="ARBA00022448"/>
    </source>
</evidence>
<dbReference type="Pfam" id="PF00358">
    <property type="entry name" value="PTS_EIIA_1"/>
    <property type="match status" value="2"/>
</dbReference>
<accession>A0A418Q5H9</accession>
<evidence type="ECO:0000313" key="8">
    <source>
        <dbReference type="EMBL" id="RIX33865.1"/>
    </source>
</evidence>
<keyword evidence="5" id="KW-0598">Phosphotransferase system</keyword>
<dbReference type="OrthoDB" id="9797715at2"/>
<dbReference type="PANTHER" id="PTHR45008:SF1">
    <property type="entry name" value="PTS SYSTEM GLUCOSE-SPECIFIC EIIA COMPONENT"/>
    <property type="match status" value="1"/>
</dbReference>
<evidence type="ECO:0000313" key="9">
    <source>
        <dbReference type="Proteomes" id="UP000285278"/>
    </source>
</evidence>
<dbReference type="STRING" id="1451189.CFAL_01220"/>
<comment type="caution">
    <text evidence="8">The sequence shown here is derived from an EMBL/GenBank/DDBJ whole genome shotgun (WGS) entry which is preliminary data.</text>
</comment>
<organism evidence="8 9">
    <name type="scientific">Corynebacterium falsenii</name>
    <dbReference type="NCBI Taxonomy" id="108486"/>
    <lineage>
        <taxon>Bacteria</taxon>
        <taxon>Bacillati</taxon>
        <taxon>Actinomycetota</taxon>
        <taxon>Actinomycetes</taxon>
        <taxon>Mycobacteriales</taxon>
        <taxon>Corynebacteriaceae</taxon>
        <taxon>Corynebacterium</taxon>
    </lineage>
</organism>
<keyword evidence="2" id="KW-0813">Transport</keyword>
<evidence type="ECO:0000256" key="1">
    <source>
        <dbReference type="ARBA" id="ARBA00004496"/>
    </source>
</evidence>
<dbReference type="GO" id="GO:0005737">
    <property type="term" value="C:cytoplasm"/>
    <property type="evidence" value="ECO:0007669"/>
    <property type="project" value="UniProtKB-SubCell"/>
</dbReference>
<evidence type="ECO:0000256" key="3">
    <source>
        <dbReference type="ARBA" id="ARBA00022597"/>
    </source>
</evidence>
<dbReference type="AlphaFoldDB" id="A0A418Q5H9"/>
<evidence type="ECO:0000256" key="6">
    <source>
        <dbReference type="ARBA" id="ARBA00022777"/>
    </source>
</evidence>
<name>A0A418Q5H9_9CORY</name>
<dbReference type="InterPro" id="IPR050890">
    <property type="entry name" value="PTS_EIIA_component"/>
</dbReference>